<dbReference type="FunFam" id="2.170.130.10:FF:000003">
    <property type="entry name" value="SusC/RagA family TonB-linked outer membrane protein"/>
    <property type="match status" value="1"/>
</dbReference>
<proteinExistence type="inferred from homology"/>
<keyword evidence="1" id="KW-0813">Transport</keyword>
<keyword evidence="1" id="KW-0472">Membrane</keyword>
<dbReference type="PROSITE" id="PS52016">
    <property type="entry name" value="TONB_DEPENDENT_REC_3"/>
    <property type="match status" value="1"/>
</dbReference>
<gene>
    <name evidence="4" type="ORF">DGQ38_04145</name>
</gene>
<evidence type="ECO:0000256" key="2">
    <source>
        <dbReference type="SAM" id="SignalP"/>
    </source>
</evidence>
<dbReference type="Gene3D" id="2.60.40.1120">
    <property type="entry name" value="Carboxypeptidase-like, regulatory domain"/>
    <property type="match status" value="1"/>
</dbReference>
<dbReference type="NCBIfam" id="TIGR04057">
    <property type="entry name" value="SusC_RagA_signa"/>
    <property type="match status" value="1"/>
</dbReference>
<comment type="similarity">
    <text evidence="1">Belongs to the TonB-dependent receptor family.</text>
</comment>
<dbReference type="SUPFAM" id="SSF56935">
    <property type="entry name" value="Porins"/>
    <property type="match status" value="1"/>
</dbReference>
<dbReference type="InterPro" id="IPR039426">
    <property type="entry name" value="TonB-dep_rcpt-like"/>
</dbReference>
<feature type="domain" description="TonB-dependent receptor plug" evidence="3">
    <location>
        <begin position="141"/>
        <end position="248"/>
    </location>
</feature>
<sequence length="1074" mass="119914">MINYYLKKQRLRPILSLWFLSIILATYDVQASGGKDYDSASYPDQSVITGTVYDGSTKNEPLIGVTVLEKGTGNGTVTDFDGNYSIRVAPGSTLVFSFVGFETKEVVVSDQKTIDVSLNLDQEALEETVVIAFGGKQLKESQVSSIATINPAELKGPTNNLTNMIAGRVPGMISFQRSGEPGADNSDFFIRGLSTFGSGKRNPLILIDNIESTSTDLARLQPDDIDTFSVLKDAAAASVYGARGANGVILITTKSGKAGKAKFSARAASRVSTNTDNFQFADNITYMNLANEAALTRDPLAALPYSRIKIDRTAAGDNPYLYPSNNWIDQILKDYTINQSFNISASGGSERARYYVSGTYNVDNGILDVNSINNFNSNIKLQNYSLRSKLDIDLTSTTSATVNIYGQFDDYNGPIANGGDIIASTVNANPVAFPAIFPSEFYPIAEHPLFGNAPLSLSSNALYVNPYAEMVKGYRTTKNSTVQAQLLIDQKLDFITEGLKIGTMNYIRRYNTYSISRAYNPFYYQASRNPVDNSVMLRVLNDGTQSSIGLPGTEFLNLAGGENQSNSRLYNQFTLNYDKTFNERHVVSAFLINVLQSFETTDYSNLQQSLQYRNHTFSGRFTYAFDRRYIAEFSFGYNGSERFDRTNRYGFFPSFGVSYILSNEAFFEKWKDTFTNLKLRFTYGKAGNDEIGNEDEDRFFYLSRVNPNSGNFGAVFGQDYNYYRPGVSIDRYANSNIGWEISEQYNFGIDIGLWRNLNITAEVYRQKRTNILQRRTEIGDVIGLTADPQVNFAELESKGIDLSLDYNKQINQDWWTQARATLTFATNEVKQTNELNYPDELSYLSKVGNNASQMYGYLAERLFTDQEEVNNTPTQFGNYTGGDIKYRDVNGDGVITPLDQVPIGLPTTPELIYGFGGTVGYKDFDLSIFFQGSARSSFQIDPRAISPFVLGTGDDTGRQNGLLKAIADSYWSEDNRDLYAFWPRLSSTIIENNVQSSSWWLQNNDFLRLKNLELGYRASEKLTESLGLRSLRIYASGINLAVWSSFKLWDPEMGGNGLGYPIQSTYNLGVQFDF</sequence>
<keyword evidence="1" id="KW-1134">Transmembrane beta strand</keyword>
<dbReference type="InterPro" id="IPR023997">
    <property type="entry name" value="TonB-dep_OMP_SusC/RagA_CS"/>
</dbReference>
<dbReference type="SUPFAM" id="SSF49464">
    <property type="entry name" value="Carboxypeptidase regulatory domain-like"/>
    <property type="match status" value="1"/>
</dbReference>
<keyword evidence="1" id="KW-0812">Transmembrane</keyword>
<comment type="caution">
    <text evidence="4">The sequence shown here is derived from an EMBL/GenBank/DDBJ whole genome shotgun (WGS) entry which is preliminary data.</text>
</comment>
<accession>A0A3D5IWK8</accession>
<reference evidence="4 5" key="1">
    <citation type="journal article" date="2018" name="Nat. Biotechnol.">
        <title>A standardized bacterial taxonomy based on genome phylogeny substantially revises the tree of life.</title>
        <authorList>
            <person name="Parks D.H."/>
            <person name="Chuvochina M."/>
            <person name="Waite D.W."/>
            <person name="Rinke C."/>
            <person name="Skarshewski A."/>
            <person name="Chaumeil P.A."/>
            <person name="Hugenholtz P."/>
        </authorList>
    </citation>
    <scope>NUCLEOTIDE SEQUENCE [LARGE SCALE GENOMIC DNA]</scope>
    <source>
        <strain evidence="4">UBA9359</strain>
    </source>
</reference>
<evidence type="ECO:0000313" key="4">
    <source>
        <dbReference type="EMBL" id="HCV80221.1"/>
    </source>
</evidence>
<feature type="signal peptide" evidence="2">
    <location>
        <begin position="1"/>
        <end position="31"/>
    </location>
</feature>
<dbReference type="InterPro" id="IPR037066">
    <property type="entry name" value="Plug_dom_sf"/>
</dbReference>
<evidence type="ECO:0000256" key="1">
    <source>
        <dbReference type="PROSITE-ProRule" id="PRU01360"/>
    </source>
</evidence>
<dbReference type="InterPro" id="IPR023996">
    <property type="entry name" value="TonB-dep_OMP_SusC/RagA"/>
</dbReference>
<dbReference type="InterPro" id="IPR008969">
    <property type="entry name" value="CarboxyPept-like_regulatory"/>
</dbReference>
<dbReference type="EMBL" id="DPMF01000090">
    <property type="protein sequence ID" value="HCV80221.1"/>
    <property type="molecule type" value="Genomic_DNA"/>
</dbReference>
<feature type="chain" id="PRO_5017601997" evidence="2">
    <location>
        <begin position="32"/>
        <end position="1074"/>
    </location>
</feature>
<dbReference type="Pfam" id="PF07715">
    <property type="entry name" value="Plug"/>
    <property type="match status" value="1"/>
</dbReference>
<dbReference type="Gene3D" id="2.170.130.10">
    <property type="entry name" value="TonB-dependent receptor, plug domain"/>
    <property type="match status" value="1"/>
</dbReference>
<dbReference type="RefSeq" id="WP_148211687.1">
    <property type="nucleotide sequence ID" value="NZ_CAJXAW010000026.1"/>
</dbReference>
<comment type="subcellular location">
    <subcellularLocation>
        <location evidence="1">Cell outer membrane</location>
        <topology evidence="1">Multi-pass membrane protein</topology>
    </subcellularLocation>
</comment>
<name>A0A3D5IWK8_9FLAO</name>
<dbReference type="Pfam" id="PF13715">
    <property type="entry name" value="CarbopepD_reg_2"/>
    <property type="match status" value="1"/>
</dbReference>
<dbReference type="Proteomes" id="UP000264330">
    <property type="component" value="Unassembled WGS sequence"/>
</dbReference>
<organism evidence="4 5">
    <name type="scientific">Zunongwangia profunda</name>
    <dbReference type="NCBI Taxonomy" id="398743"/>
    <lineage>
        <taxon>Bacteria</taxon>
        <taxon>Pseudomonadati</taxon>
        <taxon>Bacteroidota</taxon>
        <taxon>Flavobacteriia</taxon>
        <taxon>Flavobacteriales</taxon>
        <taxon>Flavobacteriaceae</taxon>
        <taxon>Zunongwangia</taxon>
    </lineage>
</organism>
<dbReference type="InterPro" id="IPR012910">
    <property type="entry name" value="Plug_dom"/>
</dbReference>
<keyword evidence="1" id="KW-0998">Cell outer membrane</keyword>
<evidence type="ECO:0000313" key="5">
    <source>
        <dbReference type="Proteomes" id="UP000264330"/>
    </source>
</evidence>
<protein>
    <submittedName>
        <fullName evidence="4">SusC/RagA family TonB-linked outer membrane protein</fullName>
    </submittedName>
</protein>
<dbReference type="NCBIfam" id="TIGR04056">
    <property type="entry name" value="OMP_RagA_SusC"/>
    <property type="match status" value="1"/>
</dbReference>
<dbReference type="FunFam" id="2.60.40.1120:FF:000003">
    <property type="entry name" value="Outer membrane protein Omp121"/>
    <property type="match status" value="1"/>
</dbReference>
<dbReference type="AlphaFoldDB" id="A0A3D5IWK8"/>
<evidence type="ECO:0000259" key="3">
    <source>
        <dbReference type="Pfam" id="PF07715"/>
    </source>
</evidence>
<dbReference type="GO" id="GO:0009279">
    <property type="term" value="C:cell outer membrane"/>
    <property type="evidence" value="ECO:0007669"/>
    <property type="project" value="UniProtKB-SubCell"/>
</dbReference>
<keyword evidence="2" id="KW-0732">Signal</keyword>